<dbReference type="EMBL" id="CAAALY010036387">
    <property type="protein sequence ID" value="VEL18297.1"/>
    <property type="molecule type" value="Genomic_DNA"/>
</dbReference>
<protein>
    <submittedName>
        <fullName evidence="1">Uncharacterized protein</fullName>
    </submittedName>
</protein>
<proteinExistence type="predicted"/>
<evidence type="ECO:0000313" key="1">
    <source>
        <dbReference type="EMBL" id="VEL18297.1"/>
    </source>
</evidence>
<dbReference type="AlphaFoldDB" id="A0A3S5A9F7"/>
<reference evidence="1" key="1">
    <citation type="submission" date="2018-11" db="EMBL/GenBank/DDBJ databases">
        <authorList>
            <consortium name="Pathogen Informatics"/>
        </authorList>
    </citation>
    <scope>NUCLEOTIDE SEQUENCE</scope>
</reference>
<organism evidence="1 2">
    <name type="scientific">Protopolystoma xenopodis</name>
    <dbReference type="NCBI Taxonomy" id="117903"/>
    <lineage>
        <taxon>Eukaryota</taxon>
        <taxon>Metazoa</taxon>
        <taxon>Spiralia</taxon>
        <taxon>Lophotrochozoa</taxon>
        <taxon>Platyhelminthes</taxon>
        <taxon>Monogenea</taxon>
        <taxon>Polyopisthocotylea</taxon>
        <taxon>Polystomatidea</taxon>
        <taxon>Polystomatidae</taxon>
        <taxon>Protopolystoma</taxon>
    </lineage>
</organism>
<name>A0A3S5A9F7_9PLAT</name>
<keyword evidence="2" id="KW-1185">Reference proteome</keyword>
<evidence type="ECO:0000313" key="2">
    <source>
        <dbReference type="Proteomes" id="UP000784294"/>
    </source>
</evidence>
<dbReference type="Proteomes" id="UP000784294">
    <property type="component" value="Unassembled WGS sequence"/>
</dbReference>
<dbReference type="OrthoDB" id="6255275at2759"/>
<accession>A0A3S5A9F7</accession>
<sequence length="294" mass="33136">MQPQYILESVHSVVLRLEGIREELYKALGEIATVKETSARISKSRLDQIRRLESQLETERDISNRSISAIKSQLAFREADYSSVSAELLRVKQMLVDIPSTTSLSSSPISSLLASVSTSPSCFINSRSSLPNIQAKKNQLPDIPIMPPPQNRDFVSNDMPLPRTVTPSRRKSIKHFPKTWRIGLCSRNQIVDKRPSMDSAVTLKKDNRLLLFPANSSDEFLFLQPIDPSILANQIGGRRHYDTAFVNDSSLSKTPSPKKKKNSYHKCAETLSSNCHPYPQQVIAFFDELLSFIF</sequence>
<gene>
    <name evidence="1" type="ORF">PXEA_LOCUS11737</name>
</gene>
<comment type="caution">
    <text evidence="1">The sequence shown here is derived from an EMBL/GenBank/DDBJ whole genome shotgun (WGS) entry which is preliminary data.</text>
</comment>